<dbReference type="PANTHER" id="PTHR47377:SF3">
    <property type="entry name" value="RHODANESE-LIKE DOMAIN-CONTAINING PROTEIN 4A, CHLOROPLASTIC"/>
    <property type="match status" value="1"/>
</dbReference>
<dbReference type="SUPFAM" id="SSF52821">
    <property type="entry name" value="Rhodanese/Cell cycle control phosphatase"/>
    <property type="match status" value="1"/>
</dbReference>
<evidence type="ECO:0000313" key="3">
    <source>
        <dbReference type="EMBL" id="GER55004.1"/>
    </source>
</evidence>
<dbReference type="GO" id="GO:0016740">
    <property type="term" value="F:transferase activity"/>
    <property type="evidence" value="ECO:0007669"/>
    <property type="project" value="UniProtKB-KW"/>
</dbReference>
<evidence type="ECO:0000256" key="1">
    <source>
        <dbReference type="SAM" id="MobiDB-lite"/>
    </source>
</evidence>
<dbReference type="InterPro" id="IPR001763">
    <property type="entry name" value="Rhodanese-like_dom"/>
</dbReference>
<reference evidence="4" key="1">
    <citation type="journal article" date="2019" name="Curr. Biol.">
        <title>Genome Sequence of Striga asiatica Provides Insight into the Evolution of Plant Parasitism.</title>
        <authorList>
            <person name="Yoshida S."/>
            <person name="Kim S."/>
            <person name="Wafula E.K."/>
            <person name="Tanskanen J."/>
            <person name="Kim Y.M."/>
            <person name="Honaas L."/>
            <person name="Yang Z."/>
            <person name="Spallek T."/>
            <person name="Conn C.E."/>
            <person name="Ichihashi Y."/>
            <person name="Cheong K."/>
            <person name="Cui S."/>
            <person name="Der J.P."/>
            <person name="Gundlach H."/>
            <person name="Jiao Y."/>
            <person name="Hori C."/>
            <person name="Ishida J.K."/>
            <person name="Kasahara H."/>
            <person name="Kiba T."/>
            <person name="Kim M.S."/>
            <person name="Koo N."/>
            <person name="Laohavisit A."/>
            <person name="Lee Y.H."/>
            <person name="Lumba S."/>
            <person name="McCourt P."/>
            <person name="Mortimer J.C."/>
            <person name="Mutuku J.M."/>
            <person name="Nomura T."/>
            <person name="Sasaki-Sekimoto Y."/>
            <person name="Seto Y."/>
            <person name="Wang Y."/>
            <person name="Wakatake T."/>
            <person name="Sakakibara H."/>
            <person name="Demura T."/>
            <person name="Yamaguchi S."/>
            <person name="Yoneyama K."/>
            <person name="Manabe R.I."/>
            <person name="Nelson D.C."/>
            <person name="Schulman A.H."/>
            <person name="Timko M.P."/>
            <person name="dePamphilis C.W."/>
            <person name="Choi D."/>
            <person name="Shirasu K."/>
        </authorList>
    </citation>
    <scope>NUCLEOTIDE SEQUENCE [LARGE SCALE GENOMIC DNA]</scope>
    <source>
        <strain evidence="4">cv. UVA1</strain>
    </source>
</reference>
<keyword evidence="4" id="KW-1185">Reference proteome</keyword>
<dbReference type="AlphaFoldDB" id="A0A5A7REF2"/>
<feature type="compositionally biased region" description="Polar residues" evidence="1">
    <location>
        <begin position="296"/>
        <end position="308"/>
    </location>
</feature>
<dbReference type="PANTHER" id="PTHR47377">
    <property type="entry name" value="RHODANESE-LIKE DOMAIN-CONTAINING PROTEIN 4, CHLOROPLASTIC"/>
    <property type="match status" value="1"/>
</dbReference>
<dbReference type="CDD" id="cd00158">
    <property type="entry name" value="RHOD"/>
    <property type="match status" value="1"/>
</dbReference>
<dbReference type="OrthoDB" id="1696354at2759"/>
<dbReference type="InterPro" id="IPR044240">
    <property type="entry name" value="STR4-like"/>
</dbReference>
<evidence type="ECO:0000313" key="4">
    <source>
        <dbReference type="Proteomes" id="UP000325081"/>
    </source>
</evidence>
<feature type="region of interest" description="Disordered" evidence="1">
    <location>
        <begin position="284"/>
        <end position="364"/>
    </location>
</feature>
<organism evidence="3 4">
    <name type="scientific">Striga asiatica</name>
    <name type="common">Asiatic witchweed</name>
    <name type="synonym">Buchnera asiatica</name>
    <dbReference type="NCBI Taxonomy" id="4170"/>
    <lineage>
        <taxon>Eukaryota</taxon>
        <taxon>Viridiplantae</taxon>
        <taxon>Streptophyta</taxon>
        <taxon>Embryophyta</taxon>
        <taxon>Tracheophyta</taxon>
        <taxon>Spermatophyta</taxon>
        <taxon>Magnoliopsida</taxon>
        <taxon>eudicotyledons</taxon>
        <taxon>Gunneridae</taxon>
        <taxon>Pentapetalae</taxon>
        <taxon>asterids</taxon>
        <taxon>lamiids</taxon>
        <taxon>Lamiales</taxon>
        <taxon>Orobanchaceae</taxon>
        <taxon>Buchnereae</taxon>
        <taxon>Striga</taxon>
    </lineage>
</organism>
<gene>
    <name evidence="3" type="ORF">STAS_32628</name>
</gene>
<feature type="compositionally biased region" description="Polar residues" evidence="1">
    <location>
        <begin position="316"/>
        <end position="339"/>
    </location>
</feature>
<accession>A0A5A7REF2</accession>
<dbReference type="Proteomes" id="UP000325081">
    <property type="component" value="Unassembled WGS sequence"/>
</dbReference>
<feature type="domain" description="Rhodanese" evidence="2">
    <location>
        <begin position="169"/>
        <end position="275"/>
    </location>
</feature>
<dbReference type="EMBL" id="BKCP01011625">
    <property type="protein sequence ID" value="GER55004.1"/>
    <property type="molecule type" value="Genomic_DNA"/>
</dbReference>
<feature type="compositionally biased region" description="Pro residues" evidence="1">
    <location>
        <begin position="344"/>
        <end position="364"/>
    </location>
</feature>
<protein>
    <submittedName>
        <fullName evidence="3">Thiosulfate sulfurtransferase GlpE</fullName>
    </submittedName>
</protein>
<dbReference type="PROSITE" id="PS50206">
    <property type="entry name" value="RHODANESE_3"/>
    <property type="match status" value="1"/>
</dbReference>
<name>A0A5A7REF2_STRAF</name>
<comment type="caution">
    <text evidence="3">The sequence shown here is derived from an EMBL/GenBank/DDBJ whole genome shotgun (WGS) entry which is preliminary data.</text>
</comment>
<sequence>MESFSSCLSVSPPSLNPPNIPKSHLLLPNYNPKIISFRGSSPTNETQTLTHKSINISNTTICPNYFQNNLSFLKPHQLFLKPQFSFPLFGLFSPFSCLASESAVLPDEGVSNKINLESVVVAVDNFFNRYPFFVATVTFVWLVVIPLTEEYLQKYKFISAINAFKKLQEDPSCQLLDIRDVKSLAVLGSPNLKILRKSVAQVQFREGDEDGFVKRVLKIFEEPSDTTVCILDNFDGNSFKAAELLVKNGFKEAYAIRGGIRGRKGWQDIQETLLPPSVHIYPTKRSKKQKKLDTNGGITQQDGNNDAFSVNKVPNAENTVNEIESEDISLSSPVQSNLGQRPLSPYPNYPDFRPPSSPTPSKPK</sequence>
<keyword evidence="3" id="KW-0808">Transferase</keyword>
<proteinExistence type="predicted"/>
<evidence type="ECO:0000259" key="2">
    <source>
        <dbReference type="PROSITE" id="PS50206"/>
    </source>
</evidence>
<dbReference type="Gene3D" id="3.40.250.10">
    <property type="entry name" value="Rhodanese-like domain"/>
    <property type="match status" value="1"/>
</dbReference>
<dbReference type="InterPro" id="IPR036873">
    <property type="entry name" value="Rhodanese-like_dom_sf"/>
</dbReference>